<gene>
    <name evidence="1" type="ORF">C1I91_18770</name>
</gene>
<organism evidence="1 2">
    <name type="scientific">Clostridium manihotivorum</name>
    <dbReference type="NCBI Taxonomy" id="2320868"/>
    <lineage>
        <taxon>Bacteria</taxon>
        <taxon>Bacillati</taxon>
        <taxon>Bacillota</taxon>
        <taxon>Clostridia</taxon>
        <taxon>Eubacteriales</taxon>
        <taxon>Clostridiaceae</taxon>
        <taxon>Clostridium</taxon>
    </lineage>
</organism>
<keyword evidence="2" id="KW-1185">Reference proteome</keyword>
<dbReference type="OrthoDB" id="2236631at2"/>
<evidence type="ECO:0000313" key="1">
    <source>
        <dbReference type="EMBL" id="QAA35342.1"/>
    </source>
</evidence>
<reference evidence="1 2" key="1">
    <citation type="submission" date="2018-01" db="EMBL/GenBank/DDBJ databases">
        <title>Genome Sequencing and Assembly of Anaerobacter polyendosporus strain CT4.</title>
        <authorList>
            <person name="Tachaapaikoon C."/>
            <person name="Sutheeworapong S."/>
            <person name="Jenjaroenpun P."/>
            <person name="Wongsurawat T."/>
            <person name="Nookeaw I."/>
            <person name="Cheawchanlertfa P."/>
            <person name="Kosugi A."/>
            <person name="Cheevadhanarak S."/>
            <person name="Ratanakhanokchai K."/>
        </authorList>
    </citation>
    <scope>NUCLEOTIDE SEQUENCE [LARGE SCALE GENOMIC DNA]</scope>
    <source>
        <strain evidence="1 2">CT4</strain>
    </source>
</reference>
<dbReference type="KEGG" id="cmah:C1I91_18770"/>
<protein>
    <submittedName>
        <fullName evidence="1">Uncharacterized protein</fullName>
    </submittedName>
</protein>
<accession>A0A3R5UC11</accession>
<dbReference type="EMBL" id="CP025746">
    <property type="protein sequence ID" value="QAA35342.1"/>
    <property type="molecule type" value="Genomic_DNA"/>
</dbReference>
<dbReference type="Proteomes" id="UP000286268">
    <property type="component" value="Chromosome"/>
</dbReference>
<name>A0A3R5UC11_9CLOT</name>
<evidence type="ECO:0000313" key="2">
    <source>
        <dbReference type="Proteomes" id="UP000286268"/>
    </source>
</evidence>
<sequence>MFSLKFCVYKYYIVILNYDRGHFGCSILLGADAISLDSNKEWDDNENLREFWADIDEQLKLRIPDKFLEANGWK</sequence>
<proteinExistence type="predicted"/>
<dbReference type="AlphaFoldDB" id="A0A3R5UC11"/>